<organism evidence="1 2">
    <name type="scientific">Phlebia brevispora</name>
    <dbReference type="NCBI Taxonomy" id="194682"/>
    <lineage>
        <taxon>Eukaryota</taxon>
        <taxon>Fungi</taxon>
        <taxon>Dikarya</taxon>
        <taxon>Basidiomycota</taxon>
        <taxon>Agaricomycotina</taxon>
        <taxon>Agaricomycetes</taxon>
        <taxon>Polyporales</taxon>
        <taxon>Meruliaceae</taxon>
        <taxon>Phlebia</taxon>
    </lineage>
</organism>
<proteinExistence type="predicted"/>
<dbReference type="EMBL" id="JANHOG010000292">
    <property type="protein sequence ID" value="KAJ3555864.1"/>
    <property type="molecule type" value="Genomic_DNA"/>
</dbReference>
<sequence length="1214" mass="133950">MEEELNLERYLRLCNQIVRIQIDPCIQPLLRFTPTLCCIVILMYLDCTCRLPKSGRTPRNLVVCIDGTSNKFSKDMNVTNVIKLYNLIEKDEQQLTFYNSGIGTYARPSRWSPRHFLNVCSHLVDQAIAWKFEKIILDAYRWLSDHYEDGDRIYLLGFSRGAYQVRVLSAMIYRVGLIYKGNTNQIPFAYELYEEQPNKDLDLKHLLRKTMRIENRKQTSPSNSEKNSLKGESSKKAAVVNSSANADSSTKSDAASGPHSDTSAGHKEASTDAPSHENLSEKTTVVNSSANANSNAKPDAASGPRSSTSLGRKEASANAPSQENSSEQKTPADWTEPPCEVFKKAFCRNVNVHFVGAWDTVSSIGIMRGESHPDAVSGMRHVCYFRHALALDERRVKFLPEYVHGGATLSSTESSPGSIEDSDSNPHTKEVWFSGTHSDIGGATRQPHQSDNRPEYSPALEWMIMEAAEMGLRMHPLKHEHLNSAQSSTTAPSPSSGDSNPSRPTDVVVKPAKQNASETGDPADSLSRRANSLKGLWWLLEWIPVRRLSYKDNRSTTRKLHRGAGRIIVRGQKVHESALENSGGYTPTARFARKVWGDLRLSASVDEEDPSVIEQWGPLKHARDYLEAETHEGLQKALKVLLEASNTKSGKQALRQAGICSVLQKVPKSKFGEIDLDDLHSIRHIFDEVYEKLIPEKFKYEDLQPCVAYIIAHGSDHPREAAFARKFISEFTNLPPVTISVLHKLDYDSPVIFASFLPDTESNHVIAASEDGRIRIWNVRENRKVFGFPSKETIRSFACSPDGRYAVSTSHRAKGVPRARQLHKGETSRFLLLQPQPQLPMVPPNTDADVNSSGTTPTHTTNTNGATNAGVNSNSGTTPTLTTNVNDTTNVGANAKSGNATPAPRTNVNGTPNTDADVNSGRTTLAPNTNTNGTTNANANPNSGDTAHTPTNSNTNVSDGFIDKDTLQIWEIDHATLKESIFLDDPQLSRKSPTQRKLVEEQTLLNSSHLHVYGKHLLQLVQDRFEKKLDDVECIAFSPDSRFAACGKARTNSGAGVGNGSLEPGQESLLISIFQQDSTHFKKFTDLGTHLANKGSRIPSQAYVTSLVFSGDSRHLIAGGSDARIRIWSTKNWCEEVDFQAHDRAINAVAVSEDDKRIVSCSDDGTVRVWDANVVLKEHTCTPEKCSSHKKLNPHGGDETTPGDDDVAAICIQM</sequence>
<accession>A0ACC1T8S0</accession>
<evidence type="ECO:0000313" key="2">
    <source>
        <dbReference type="Proteomes" id="UP001148662"/>
    </source>
</evidence>
<comment type="caution">
    <text evidence="1">The sequence shown here is derived from an EMBL/GenBank/DDBJ whole genome shotgun (WGS) entry which is preliminary data.</text>
</comment>
<reference evidence="1" key="1">
    <citation type="submission" date="2022-07" db="EMBL/GenBank/DDBJ databases">
        <title>Genome Sequence of Phlebia brevispora.</title>
        <authorList>
            <person name="Buettner E."/>
        </authorList>
    </citation>
    <scope>NUCLEOTIDE SEQUENCE</scope>
    <source>
        <strain evidence="1">MPL23</strain>
    </source>
</reference>
<gene>
    <name evidence="1" type="ORF">NM688_g2345</name>
</gene>
<name>A0ACC1T8S0_9APHY</name>
<dbReference type="Proteomes" id="UP001148662">
    <property type="component" value="Unassembled WGS sequence"/>
</dbReference>
<keyword evidence="2" id="KW-1185">Reference proteome</keyword>
<protein>
    <submittedName>
        <fullName evidence="1">Uncharacterized protein</fullName>
    </submittedName>
</protein>
<evidence type="ECO:0000313" key="1">
    <source>
        <dbReference type="EMBL" id="KAJ3555864.1"/>
    </source>
</evidence>